<feature type="transmembrane region" description="Helical" evidence="7">
    <location>
        <begin position="267"/>
        <end position="286"/>
    </location>
</feature>
<keyword evidence="4 7" id="KW-0812">Transmembrane</keyword>
<dbReference type="EMBL" id="JBHSAY010000013">
    <property type="protein sequence ID" value="MFC4133657.1"/>
    <property type="molecule type" value="Genomic_DNA"/>
</dbReference>
<dbReference type="InterPro" id="IPR035906">
    <property type="entry name" value="MetI-like_sf"/>
</dbReference>
<protein>
    <submittedName>
        <fullName evidence="9">Carbohydrate ABC transporter permease</fullName>
    </submittedName>
</protein>
<feature type="transmembrane region" description="Helical" evidence="7">
    <location>
        <begin position="85"/>
        <end position="110"/>
    </location>
</feature>
<dbReference type="InterPro" id="IPR000515">
    <property type="entry name" value="MetI-like"/>
</dbReference>
<comment type="similarity">
    <text evidence="7">Belongs to the binding-protein-dependent transport system permease family.</text>
</comment>
<keyword evidence="10" id="KW-1185">Reference proteome</keyword>
<dbReference type="RefSeq" id="WP_253750662.1">
    <property type="nucleotide sequence ID" value="NZ_JAMZDZ010000001.1"/>
</dbReference>
<feature type="transmembrane region" description="Helical" evidence="7">
    <location>
        <begin position="122"/>
        <end position="141"/>
    </location>
</feature>
<dbReference type="PROSITE" id="PS50928">
    <property type="entry name" value="ABC_TM1"/>
    <property type="match status" value="1"/>
</dbReference>
<proteinExistence type="inferred from homology"/>
<dbReference type="PANTHER" id="PTHR43744:SF9">
    <property type="entry name" value="POLYGALACTURONAN_RHAMNOGALACTURONAN TRANSPORT SYSTEM PERMEASE PROTEIN YTCP"/>
    <property type="match status" value="1"/>
</dbReference>
<sequence length="301" mass="32402">MSSATLKRSGRPAWQEPAKPVTKAAKGVALAVICLLVLVPFLVVISTSLASPDEVVANGGWVLWPQHPTFDAYRDIFRGGQVTKAIGVSIGVTLVGTLASLVATTLLAYALSRPQLVGGKKILLGILFTFLFPPGMIPAYLVVKQLGLLDNYAALVAPVMINVFNLVIVRGFIQGLPEELFEAARLDGAGEWQVLWRVVLPLSKAVLAVIGLFYAVSYWNAWFHASIYMSDSKFPIQQVLRMYVIQGAQLADPSAADAAAVSAPQTVRMAVVIIAVIPIILVYPFVQRFFVRGVLTGAIKS</sequence>
<dbReference type="PANTHER" id="PTHR43744">
    <property type="entry name" value="ABC TRANSPORTER PERMEASE PROTEIN MG189-RELATED-RELATED"/>
    <property type="match status" value="1"/>
</dbReference>
<evidence type="ECO:0000256" key="2">
    <source>
        <dbReference type="ARBA" id="ARBA00022448"/>
    </source>
</evidence>
<evidence type="ECO:0000256" key="3">
    <source>
        <dbReference type="ARBA" id="ARBA00022475"/>
    </source>
</evidence>
<dbReference type="Gene3D" id="1.10.3720.10">
    <property type="entry name" value="MetI-like"/>
    <property type="match status" value="1"/>
</dbReference>
<evidence type="ECO:0000256" key="5">
    <source>
        <dbReference type="ARBA" id="ARBA00022989"/>
    </source>
</evidence>
<keyword evidence="2 7" id="KW-0813">Transport</keyword>
<keyword evidence="3" id="KW-1003">Cell membrane</keyword>
<evidence type="ECO:0000256" key="6">
    <source>
        <dbReference type="ARBA" id="ARBA00023136"/>
    </source>
</evidence>
<gene>
    <name evidence="9" type="ORF">ACFOZ4_23860</name>
</gene>
<comment type="subcellular location">
    <subcellularLocation>
        <location evidence="1 7">Cell membrane</location>
        <topology evidence="1 7">Multi-pass membrane protein</topology>
    </subcellularLocation>
</comment>
<feature type="transmembrane region" description="Helical" evidence="7">
    <location>
        <begin position="28"/>
        <end position="50"/>
    </location>
</feature>
<keyword evidence="5 7" id="KW-1133">Transmembrane helix</keyword>
<dbReference type="Pfam" id="PF00528">
    <property type="entry name" value="BPD_transp_1"/>
    <property type="match status" value="1"/>
</dbReference>
<accession>A0ABV8LRP5</accession>
<reference evidence="10" key="1">
    <citation type="journal article" date="2019" name="Int. J. Syst. Evol. Microbiol.">
        <title>The Global Catalogue of Microorganisms (GCM) 10K type strain sequencing project: providing services to taxonomists for standard genome sequencing and annotation.</title>
        <authorList>
            <consortium name="The Broad Institute Genomics Platform"/>
            <consortium name="The Broad Institute Genome Sequencing Center for Infectious Disease"/>
            <person name="Wu L."/>
            <person name="Ma J."/>
        </authorList>
    </citation>
    <scope>NUCLEOTIDE SEQUENCE [LARGE SCALE GENOMIC DNA]</scope>
    <source>
        <strain evidence="10">CGMCC 4.7289</strain>
    </source>
</reference>
<dbReference type="CDD" id="cd06261">
    <property type="entry name" value="TM_PBP2"/>
    <property type="match status" value="1"/>
</dbReference>
<evidence type="ECO:0000256" key="4">
    <source>
        <dbReference type="ARBA" id="ARBA00022692"/>
    </source>
</evidence>
<evidence type="ECO:0000313" key="9">
    <source>
        <dbReference type="EMBL" id="MFC4133657.1"/>
    </source>
</evidence>
<comment type="caution">
    <text evidence="9">The sequence shown here is derived from an EMBL/GenBank/DDBJ whole genome shotgun (WGS) entry which is preliminary data.</text>
</comment>
<feature type="transmembrane region" description="Helical" evidence="7">
    <location>
        <begin position="153"/>
        <end position="173"/>
    </location>
</feature>
<evidence type="ECO:0000256" key="7">
    <source>
        <dbReference type="RuleBase" id="RU363032"/>
    </source>
</evidence>
<keyword evidence="6 7" id="KW-0472">Membrane</keyword>
<evidence type="ECO:0000256" key="1">
    <source>
        <dbReference type="ARBA" id="ARBA00004651"/>
    </source>
</evidence>
<feature type="transmembrane region" description="Helical" evidence="7">
    <location>
        <begin position="194"/>
        <end position="216"/>
    </location>
</feature>
<evidence type="ECO:0000259" key="8">
    <source>
        <dbReference type="PROSITE" id="PS50928"/>
    </source>
</evidence>
<name>A0ABV8LRP5_9ACTN</name>
<organism evidence="9 10">
    <name type="scientific">Hamadaea flava</name>
    <dbReference type="NCBI Taxonomy" id="1742688"/>
    <lineage>
        <taxon>Bacteria</taxon>
        <taxon>Bacillati</taxon>
        <taxon>Actinomycetota</taxon>
        <taxon>Actinomycetes</taxon>
        <taxon>Micromonosporales</taxon>
        <taxon>Micromonosporaceae</taxon>
        <taxon>Hamadaea</taxon>
    </lineage>
</organism>
<dbReference type="Proteomes" id="UP001595816">
    <property type="component" value="Unassembled WGS sequence"/>
</dbReference>
<feature type="domain" description="ABC transmembrane type-1" evidence="8">
    <location>
        <begin position="86"/>
        <end position="286"/>
    </location>
</feature>
<evidence type="ECO:0000313" key="10">
    <source>
        <dbReference type="Proteomes" id="UP001595816"/>
    </source>
</evidence>
<dbReference type="SUPFAM" id="SSF161098">
    <property type="entry name" value="MetI-like"/>
    <property type="match status" value="1"/>
</dbReference>